<reference evidence="1" key="1">
    <citation type="submission" date="2024-09" db="EMBL/GenBank/DDBJ databases">
        <title>Draft Genome Sequences of Neofusicoccum parvum.</title>
        <authorList>
            <person name="Ashida A."/>
            <person name="Camagna M."/>
            <person name="Tanaka A."/>
            <person name="Takemoto D."/>
        </authorList>
    </citation>
    <scope>NUCLEOTIDE SEQUENCE</scope>
    <source>
        <strain evidence="1">PPO83</strain>
    </source>
</reference>
<dbReference type="Proteomes" id="UP001165186">
    <property type="component" value="Unassembled WGS sequence"/>
</dbReference>
<evidence type="ECO:0000313" key="1">
    <source>
        <dbReference type="EMBL" id="GME51150.1"/>
    </source>
</evidence>
<dbReference type="EMBL" id="BSXG01000172">
    <property type="protein sequence ID" value="GME51150.1"/>
    <property type="molecule type" value="Genomic_DNA"/>
</dbReference>
<keyword evidence="2" id="KW-1185">Reference proteome</keyword>
<proteinExistence type="predicted"/>
<evidence type="ECO:0000313" key="2">
    <source>
        <dbReference type="Proteomes" id="UP001165186"/>
    </source>
</evidence>
<protein>
    <submittedName>
        <fullName evidence="1">Zinc finger rad18 domain-containing protein</fullName>
    </submittedName>
</protein>
<comment type="caution">
    <text evidence="1">The sequence shown here is derived from an EMBL/GenBank/DDBJ whole genome shotgun (WGS) entry which is preliminary data.</text>
</comment>
<accession>A0ACB5SPQ6</accession>
<name>A0ACB5SPQ6_9PEZI</name>
<sequence>MPLTDEDAAAMAIRSLAALSDAQRAAQARIARILHGEPPSPFVDVHELFALFDTLYFGAALGPRVDVSWSSRLTLCAGICELVKDSGGQYSKIRLKLSEPLLKFRPRSDAVDTLLHEAIHAYFFVTSSWRHARDDDRSGHGAGFQMLASAINAHGGYDVTIFHTFHDEVDSYRTHVWACDGPCRARPPYFGLVKRSMNRAPSKSDSWWSQHHADCGGAYTKIAEPELTKKQIESLSAKERAGRQKNKIDRWITAAPSSIESSEKGTPSSSSNQVGPESSYSNHKRRRGDEETSTPTPHKNEKKTLLACPICDCAVTEEDVNDHLDSAHGT</sequence>
<organism evidence="1 2">
    <name type="scientific">Neofusicoccum parvum</name>
    <dbReference type="NCBI Taxonomy" id="310453"/>
    <lineage>
        <taxon>Eukaryota</taxon>
        <taxon>Fungi</taxon>
        <taxon>Dikarya</taxon>
        <taxon>Ascomycota</taxon>
        <taxon>Pezizomycotina</taxon>
        <taxon>Dothideomycetes</taxon>
        <taxon>Dothideomycetes incertae sedis</taxon>
        <taxon>Botryosphaeriales</taxon>
        <taxon>Botryosphaeriaceae</taxon>
        <taxon>Neofusicoccum</taxon>
    </lineage>
</organism>
<gene>
    <name evidence="1" type="primary">g307</name>
    <name evidence="1" type="ORF">NpPPO83_00000307</name>
</gene>